<name>A0AAD5S4S1_9FUNG</name>
<gene>
    <name evidence="2" type="ORF">HK097_003524</name>
</gene>
<dbReference type="EMBL" id="JADGJD010001834">
    <property type="protein sequence ID" value="KAJ3037396.1"/>
    <property type="molecule type" value="Genomic_DNA"/>
</dbReference>
<comment type="caution">
    <text evidence="2">The sequence shown here is derived from an EMBL/GenBank/DDBJ whole genome shotgun (WGS) entry which is preliminary data.</text>
</comment>
<evidence type="ECO:0000313" key="2">
    <source>
        <dbReference type="EMBL" id="KAJ3037396.1"/>
    </source>
</evidence>
<organism evidence="2 3">
    <name type="scientific">Rhizophlyctis rosea</name>
    <dbReference type="NCBI Taxonomy" id="64517"/>
    <lineage>
        <taxon>Eukaryota</taxon>
        <taxon>Fungi</taxon>
        <taxon>Fungi incertae sedis</taxon>
        <taxon>Chytridiomycota</taxon>
        <taxon>Chytridiomycota incertae sedis</taxon>
        <taxon>Chytridiomycetes</taxon>
        <taxon>Rhizophlyctidales</taxon>
        <taxon>Rhizophlyctidaceae</taxon>
        <taxon>Rhizophlyctis</taxon>
    </lineage>
</organism>
<dbReference type="AlphaFoldDB" id="A0AAD5S4S1"/>
<dbReference type="PANTHER" id="PTHR21521:SF0">
    <property type="entry name" value="AMUN, ISOFORM A"/>
    <property type="match status" value="1"/>
</dbReference>
<protein>
    <submittedName>
        <fullName evidence="2">Uncharacterized protein</fullName>
    </submittedName>
</protein>
<dbReference type="Proteomes" id="UP001212841">
    <property type="component" value="Unassembled WGS sequence"/>
</dbReference>
<keyword evidence="3" id="KW-1185">Reference proteome</keyword>
<evidence type="ECO:0000256" key="1">
    <source>
        <dbReference type="SAM" id="MobiDB-lite"/>
    </source>
</evidence>
<dbReference type="PANTHER" id="PTHR21521">
    <property type="entry name" value="AMUN, ISOFORM A"/>
    <property type="match status" value="1"/>
</dbReference>
<accession>A0AAD5S4S1</accession>
<sequence>MPTNLLPSNITPTAFQILLSRYPTHIPPALQDLDSFRYSTLPSTLESRISSNAPHLTKPELEKLISWKLSHGKHRPQLASLVSSNSEAKVKAATGQVFPNEFPPKVPPKWETLKVSLDMFTQLKGIGPASASLILSTFSPITIPFFSDEVYRYLTYESSSKGKGWDRKINYTLKEYKIVVEKIKPLMERLNVAAWEVEKVAYVLGKEKLDLLDPEPWVEGGVALGSDAGEGGDGVEGIADSGDVGPSEGESVQKGKRKAMGKAEGDALSPSATKKRK</sequence>
<evidence type="ECO:0000313" key="3">
    <source>
        <dbReference type="Proteomes" id="UP001212841"/>
    </source>
</evidence>
<proteinExistence type="predicted"/>
<feature type="region of interest" description="Disordered" evidence="1">
    <location>
        <begin position="222"/>
        <end position="277"/>
    </location>
</feature>
<reference evidence="2" key="1">
    <citation type="submission" date="2020-05" db="EMBL/GenBank/DDBJ databases">
        <title>Phylogenomic resolution of chytrid fungi.</title>
        <authorList>
            <person name="Stajich J.E."/>
            <person name="Amses K."/>
            <person name="Simmons R."/>
            <person name="Seto K."/>
            <person name="Myers J."/>
            <person name="Bonds A."/>
            <person name="Quandt C.A."/>
            <person name="Barry K."/>
            <person name="Liu P."/>
            <person name="Grigoriev I."/>
            <person name="Longcore J.E."/>
            <person name="James T.Y."/>
        </authorList>
    </citation>
    <scope>NUCLEOTIDE SEQUENCE</scope>
    <source>
        <strain evidence="2">JEL0318</strain>
    </source>
</reference>